<evidence type="ECO:0000256" key="2">
    <source>
        <dbReference type="SAM" id="Coils"/>
    </source>
</evidence>
<dbReference type="GO" id="GO:0036286">
    <property type="term" value="C:eisosome filament"/>
    <property type="evidence" value="ECO:0007669"/>
    <property type="project" value="TreeGrafter"/>
</dbReference>
<dbReference type="GO" id="GO:0005886">
    <property type="term" value="C:plasma membrane"/>
    <property type="evidence" value="ECO:0007669"/>
    <property type="project" value="TreeGrafter"/>
</dbReference>
<dbReference type="InterPro" id="IPR028245">
    <property type="entry name" value="PIL1/LSP1"/>
</dbReference>
<dbReference type="Proteomes" id="UP000662466">
    <property type="component" value="Unassembled WGS sequence"/>
</dbReference>
<feature type="transmembrane region" description="Helical" evidence="4">
    <location>
        <begin position="142"/>
        <end position="163"/>
    </location>
</feature>
<dbReference type="AlphaFoldDB" id="A0A8H6P647"/>
<comment type="caution">
    <text evidence="5">The sequence shown here is derived from an EMBL/GenBank/DDBJ whole genome shotgun (WGS) entry which is preliminary data.</text>
</comment>
<dbReference type="Proteomes" id="UP000630445">
    <property type="component" value="Unassembled WGS sequence"/>
</dbReference>
<dbReference type="EMBL" id="JACBAD010002070">
    <property type="protein sequence ID" value="KAF7118381.1"/>
    <property type="molecule type" value="Genomic_DNA"/>
</dbReference>
<evidence type="ECO:0008006" key="8">
    <source>
        <dbReference type="Google" id="ProtNLM"/>
    </source>
</evidence>
<feature type="transmembrane region" description="Helical" evidence="4">
    <location>
        <begin position="108"/>
        <end position="130"/>
    </location>
</feature>
<accession>A0A8H6P647</accession>
<evidence type="ECO:0000256" key="1">
    <source>
        <dbReference type="ARBA" id="ARBA00022553"/>
    </source>
</evidence>
<protein>
    <recommendedName>
        <fullName evidence="8">Sphingolipid long chain base-responsive protein LSP1</fullName>
    </recommendedName>
</protein>
<dbReference type="InterPro" id="IPR027267">
    <property type="entry name" value="AH/BAR_dom_sf"/>
</dbReference>
<dbReference type="PANTHER" id="PTHR31962">
    <property type="entry name" value="SPHINGOLIPID LONG CHAIN BASE-RESPONSIVE PROTEIN PIL1"/>
    <property type="match status" value="1"/>
</dbReference>
<dbReference type="GO" id="GO:0006897">
    <property type="term" value="P:endocytosis"/>
    <property type="evidence" value="ECO:0007669"/>
    <property type="project" value="TreeGrafter"/>
</dbReference>
<name>A0A8H6P647_9EURO</name>
<dbReference type="PANTHER" id="PTHR31962:SF4">
    <property type="entry name" value="PRIMARY COMPONENT OF EISOSOMES (EUROFUNG)"/>
    <property type="match status" value="1"/>
</dbReference>
<dbReference type="EMBL" id="JACBAF010002272">
    <property type="protein sequence ID" value="KAF7159706.1"/>
    <property type="molecule type" value="Genomic_DNA"/>
</dbReference>
<feature type="region of interest" description="Disordered" evidence="3">
    <location>
        <begin position="429"/>
        <end position="500"/>
    </location>
</feature>
<sequence>MRTIATPTLSARVMLGVEYNAMPLSRPDIVVLYSTVSFHNFVAFRVLTAVIRSKSITTAFTAVPHLRTAIIVQLTESICASSKLTTDPGPLSESSNTARGRFASRFQVLVGAEAAAVAVAVAVVAVAAPVPVPVPVPVPAQAAAARAIIAAAVAAATILPLSLRPVPHIVIININTTTLAIAMMNRALSIRKREPARHRFSMSTFRGLQAPELSKKMTRIIKQENSAISAHEAAGRERVNIAAQLSEWGEGTDDDAVSDISDKLGVLLAEIGEQEDNFAQSLEDYRSILKSIRDTESSVQPSRDQRAKIADDIQRLKLKGDQSNARVEVLEQELVRAEANNLVAEAQLTNVTRQKLKEAFDIHSAAVIERGEKQIMLARHARRLLNYLDDTPVVPGDTRQPYERADEARQVLEAAENDLKSWESTVEPIHTSAAETSGTTLLPTGTGGRQEAPARSVAESAVTGTDGNVNETGTDDVTSAKLDQPTVSGATGAQPVAVPY</sequence>
<evidence type="ECO:0000313" key="7">
    <source>
        <dbReference type="Proteomes" id="UP000630445"/>
    </source>
</evidence>
<dbReference type="FunFam" id="1.20.1270.60:FF:000005">
    <property type="entry name" value="Sphingolipid long chain base-responsive pil1"/>
    <property type="match status" value="1"/>
</dbReference>
<feature type="transmembrane region" description="Helical" evidence="4">
    <location>
        <begin position="29"/>
        <end position="47"/>
    </location>
</feature>
<evidence type="ECO:0000313" key="6">
    <source>
        <dbReference type="EMBL" id="KAF7159706.1"/>
    </source>
</evidence>
<dbReference type="OrthoDB" id="5599269at2759"/>
<keyword evidence="7" id="KW-1185">Reference proteome</keyword>
<keyword evidence="1" id="KW-0597">Phosphoprotein</keyword>
<keyword evidence="4" id="KW-1133">Transmembrane helix</keyword>
<gene>
    <name evidence="5" type="ORF">CNMCM5793_007895</name>
    <name evidence="6" type="ORF">CNMCM6106_006990</name>
</gene>
<keyword evidence="4" id="KW-0812">Transmembrane</keyword>
<proteinExistence type="predicted"/>
<dbReference type="GO" id="GO:0070941">
    <property type="term" value="P:eisosome assembly"/>
    <property type="evidence" value="ECO:0007669"/>
    <property type="project" value="TreeGrafter"/>
</dbReference>
<evidence type="ECO:0000256" key="4">
    <source>
        <dbReference type="SAM" id="Phobius"/>
    </source>
</evidence>
<dbReference type="Pfam" id="PF13805">
    <property type="entry name" value="Pil1"/>
    <property type="match status" value="1"/>
</dbReference>
<feature type="transmembrane region" description="Helical" evidence="4">
    <location>
        <begin position="170"/>
        <end position="188"/>
    </location>
</feature>
<feature type="coiled-coil region" evidence="2">
    <location>
        <begin position="313"/>
        <end position="354"/>
    </location>
</feature>
<keyword evidence="2" id="KW-0175">Coiled coil</keyword>
<evidence type="ECO:0000313" key="5">
    <source>
        <dbReference type="EMBL" id="KAF7118381.1"/>
    </source>
</evidence>
<reference evidence="5" key="1">
    <citation type="submission" date="2020-06" db="EMBL/GenBank/DDBJ databases">
        <title>Draft genome sequences of strains closely related to Aspergillus parafelis and Aspergillus hiratsukae.</title>
        <authorList>
            <person name="Dos Santos R.A.C."/>
            <person name="Rivero-Menendez O."/>
            <person name="Steenwyk J.L."/>
            <person name="Mead M.E."/>
            <person name="Goldman G.H."/>
            <person name="Alastruey-Izquierdo A."/>
            <person name="Rokas A."/>
        </authorList>
    </citation>
    <scope>NUCLEOTIDE SEQUENCE</scope>
    <source>
        <strain evidence="5">CNM-CM5793</strain>
        <strain evidence="6">CNM-CM6106</strain>
    </source>
</reference>
<organism evidence="5 7">
    <name type="scientific">Aspergillus hiratsukae</name>
    <dbReference type="NCBI Taxonomy" id="1194566"/>
    <lineage>
        <taxon>Eukaryota</taxon>
        <taxon>Fungi</taxon>
        <taxon>Dikarya</taxon>
        <taxon>Ascomycota</taxon>
        <taxon>Pezizomycotina</taxon>
        <taxon>Eurotiomycetes</taxon>
        <taxon>Eurotiomycetidae</taxon>
        <taxon>Eurotiales</taxon>
        <taxon>Aspergillaceae</taxon>
        <taxon>Aspergillus</taxon>
        <taxon>Aspergillus subgen. Fumigati</taxon>
    </lineage>
</organism>
<dbReference type="Gene3D" id="1.20.1270.60">
    <property type="entry name" value="Arfaptin homology (AH) domain/BAR domain"/>
    <property type="match status" value="1"/>
</dbReference>
<evidence type="ECO:0000256" key="3">
    <source>
        <dbReference type="SAM" id="MobiDB-lite"/>
    </source>
</evidence>
<dbReference type="GO" id="GO:0008289">
    <property type="term" value="F:lipid binding"/>
    <property type="evidence" value="ECO:0007669"/>
    <property type="project" value="TreeGrafter"/>
</dbReference>
<feature type="compositionally biased region" description="Polar residues" evidence="3">
    <location>
        <begin position="462"/>
        <end position="477"/>
    </location>
</feature>
<keyword evidence="4" id="KW-0472">Membrane</keyword>